<comment type="caution">
    <text evidence="1">The sequence shown here is derived from an EMBL/GenBank/DDBJ whole genome shotgun (WGS) entry which is preliminary data.</text>
</comment>
<evidence type="ECO:0000313" key="2">
    <source>
        <dbReference type="Proteomes" id="UP001295794"/>
    </source>
</evidence>
<name>A0AAD2HMR8_9AGAR</name>
<protein>
    <submittedName>
        <fullName evidence="1">Uncharacterized protein</fullName>
    </submittedName>
</protein>
<dbReference type="Proteomes" id="UP001295794">
    <property type="component" value="Unassembled WGS sequence"/>
</dbReference>
<accession>A0AAD2HMR8</accession>
<sequence>MLFRSKAVNLRHILLSVPNSARRASTSTSGLAPGIPFTPLAPSSFMDVKMPDMSARIPLPQPQIPYMPDFWESSVSRDADNASEMVLPKLSVLAEPGTASHNLLDASLLAESTSSSSVASPSSVGPDGQNGLLEDIAEDLGLPSPKAMKRAVSNLFQNFK</sequence>
<dbReference type="EMBL" id="CAVNYO010000419">
    <property type="protein sequence ID" value="CAK5277684.1"/>
    <property type="molecule type" value="Genomic_DNA"/>
</dbReference>
<keyword evidence="2" id="KW-1185">Reference proteome</keyword>
<reference evidence="1" key="1">
    <citation type="submission" date="2023-11" db="EMBL/GenBank/DDBJ databases">
        <authorList>
            <person name="De Vega J J."/>
            <person name="De Vega J J."/>
        </authorList>
    </citation>
    <scope>NUCLEOTIDE SEQUENCE</scope>
</reference>
<organism evidence="1 2">
    <name type="scientific">Mycena citricolor</name>
    <dbReference type="NCBI Taxonomy" id="2018698"/>
    <lineage>
        <taxon>Eukaryota</taxon>
        <taxon>Fungi</taxon>
        <taxon>Dikarya</taxon>
        <taxon>Basidiomycota</taxon>
        <taxon>Agaricomycotina</taxon>
        <taxon>Agaricomycetes</taxon>
        <taxon>Agaricomycetidae</taxon>
        <taxon>Agaricales</taxon>
        <taxon>Marasmiineae</taxon>
        <taxon>Mycenaceae</taxon>
        <taxon>Mycena</taxon>
    </lineage>
</organism>
<gene>
    <name evidence="1" type="ORF">MYCIT1_LOCUS26719</name>
</gene>
<proteinExistence type="predicted"/>
<dbReference type="AlphaFoldDB" id="A0AAD2HMR8"/>
<evidence type="ECO:0000313" key="1">
    <source>
        <dbReference type="EMBL" id="CAK5277684.1"/>
    </source>
</evidence>